<evidence type="ECO:0000256" key="3">
    <source>
        <dbReference type="ARBA" id="ARBA00022771"/>
    </source>
</evidence>
<reference evidence="10" key="2">
    <citation type="submission" date="2025-09" db="UniProtKB">
        <authorList>
            <consortium name="Ensembl"/>
        </authorList>
    </citation>
    <scope>IDENTIFICATION</scope>
</reference>
<dbReference type="PANTHER" id="PTHR14432:SF2">
    <property type="entry name" value="TANK-BINDING KINASE 1-BINDING PROTEIN 1"/>
    <property type="match status" value="1"/>
</dbReference>
<dbReference type="Proteomes" id="UP000694543">
    <property type="component" value="Unplaced"/>
</dbReference>
<feature type="region of interest" description="Disordered" evidence="8">
    <location>
        <begin position="450"/>
        <end position="469"/>
    </location>
</feature>
<name>A0A8C3PZU8_CHRPC</name>
<dbReference type="AlphaFoldDB" id="A0A8C3PZU8"/>
<reference evidence="10" key="1">
    <citation type="submission" date="2025-08" db="UniProtKB">
        <authorList>
            <consortium name="Ensembl"/>
        </authorList>
    </citation>
    <scope>IDENTIFICATION</scope>
</reference>
<feature type="compositionally biased region" description="Low complexity" evidence="8">
    <location>
        <begin position="307"/>
        <end position="316"/>
    </location>
</feature>
<keyword evidence="11" id="KW-1185">Reference proteome</keyword>
<accession>A0A8C3PZU8</accession>
<dbReference type="InterPro" id="IPR041641">
    <property type="entry name" value="CALCOCO1/2_Zn_UBZ1"/>
</dbReference>
<evidence type="ECO:0000256" key="5">
    <source>
        <dbReference type="ARBA" id="ARBA00023054"/>
    </source>
</evidence>
<evidence type="ECO:0000313" key="10">
    <source>
        <dbReference type="Ensembl" id="ENSCPIP00010011886.1"/>
    </source>
</evidence>
<dbReference type="InterPro" id="IPR024581">
    <property type="entry name" value="TBD"/>
</dbReference>
<dbReference type="InterPro" id="IPR051891">
    <property type="entry name" value="TBK1-IKBKE_adapters"/>
</dbReference>
<evidence type="ECO:0000256" key="7">
    <source>
        <dbReference type="SAM" id="Coils"/>
    </source>
</evidence>
<keyword evidence="4" id="KW-0862">Zinc</keyword>
<evidence type="ECO:0000256" key="1">
    <source>
        <dbReference type="ARBA" id="ARBA00022553"/>
    </source>
</evidence>
<proteinExistence type="predicted"/>
<dbReference type="Pfam" id="PF12845">
    <property type="entry name" value="TBD"/>
    <property type="match status" value="1"/>
</dbReference>
<evidence type="ECO:0000256" key="2">
    <source>
        <dbReference type="ARBA" id="ARBA00022723"/>
    </source>
</evidence>
<feature type="region of interest" description="Disordered" evidence="8">
    <location>
        <begin position="294"/>
        <end position="370"/>
    </location>
</feature>
<dbReference type="GO" id="GO:0008270">
    <property type="term" value="F:zinc ion binding"/>
    <property type="evidence" value="ECO:0007669"/>
    <property type="project" value="UniProtKB-KW"/>
</dbReference>
<protein>
    <submittedName>
        <fullName evidence="10">TBK1 binding protein 1</fullName>
    </submittedName>
</protein>
<feature type="compositionally biased region" description="Pro residues" evidence="8">
    <location>
        <begin position="317"/>
        <end position="330"/>
    </location>
</feature>
<dbReference type="GO" id="GO:0005737">
    <property type="term" value="C:cytoplasm"/>
    <property type="evidence" value="ECO:0007669"/>
    <property type="project" value="TreeGrafter"/>
</dbReference>
<dbReference type="Ensembl" id="ENSCPIT00010014063.1">
    <property type="protein sequence ID" value="ENSCPIP00010011886.1"/>
    <property type="gene ID" value="ENSCPIG00010009269.1"/>
</dbReference>
<evidence type="ECO:0000256" key="8">
    <source>
        <dbReference type="SAM" id="MobiDB-lite"/>
    </source>
</evidence>
<sequence>MDSMFEDDISILTPEALGPDEDWLDSPNTDLSGEMCSASHFALITAYDDIKNRLSGLERENSTLKRRLKMYEVKCPLLGEFGEEHIFSIYEAKETSLLKSEKASLQQQLNQFQHELEKSKEREEQLDEMIQAYEKLCVEKADLESELGEMRALVETHLSRIRSLEQQLRQPSFRAFGAEKCSVPAVLERPGGWPSRGLEAELEAARQDAQRAQHREEHLKAECERLQLELKHLQDSRQQEQSERDMAWVKKMGDDQVNLALAYTELTEELCRLRNLSSLQSQILRALLQEKSLNGGQRHSPLSQCHSPAQQRRSPAPQCPSPAPGRPPAPQCQSPALQRRSPAPQCQSPRRSPAPPPCPSPASASPHRLPGERMELGYAKPSSRHIKAGFQGRRSYSEVTNVAPYQQSRALWLQPEASTLPKHRPYGEVYLGGAGAPLSAREPFEEHLRFEKQSSDEEDWADPGPPSPEAGAVRCASFCAGFPIPDRTAAAYARAEHAQSWPSINLLLETVDSEIRSCPLCQLAFPIGYPDDALIKHIDSHLENSKI</sequence>
<feature type="coiled-coil region" evidence="7">
    <location>
        <begin position="47"/>
        <end position="153"/>
    </location>
</feature>
<feature type="coiled-coil region" evidence="7">
    <location>
        <begin position="195"/>
        <end position="243"/>
    </location>
</feature>
<feature type="domain" description="UBZ1-type" evidence="9">
    <location>
        <begin position="515"/>
        <end position="541"/>
    </location>
</feature>
<keyword evidence="5 7" id="KW-0175">Coiled coil</keyword>
<evidence type="ECO:0000313" key="11">
    <source>
        <dbReference type="Proteomes" id="UP000694543"/>
    </source>
</evidence>
<keyword evidence="1" id="KW-0597">Phosphoprotein</keyword>
<keyword evidence="2" id="KW-0479">Metal-binding</keyword>
<keyword evidence="3 6" id="KW-0863">Zinc-finger</keyword>
<dbReference type="PANTHER" id="PTHR14432">
    <property type="entry name" value="PROSAPIP2 PROTEIN/5-AZACYTIDINE INDUCED GENE 2"/>
    <property type="match status" value="1"/>
</dbReference>
<evidence type="ECO:0000256" key="6">
    <source>
        <dbReference type="PROSITE-ProRule" id="PRU01253"/>
    </source>
</evidence>
<evidence type="ECO:0000256" key="4">
    <source>
        <dbReference type="ARBA" id="ARBA00022833"/>
    </source>
</evidence>
<evidence type="ECO:0000259" key="9">
    <source>
        <dbReference type="PROSITE" id="PS51905"/>
    </source>
</evidence>
<feature type="compositionally biased region" description="Polar residues" evidence="8">
    <location>
        <begin position="294"/>
        <end position="306"/>
    </location>
</feature>
<organism evidence="10 11">
    <name type="scientific">Chrysolophus pictus</name>
    <name type="common">Golden pheasant</name>
    <name type="synonym">Phasianus pictus</name>
    <dbReference type="NCBI Taxonomy" id="9089"/>
    <lineage>
        <taxon>Eukaryota</taxon>
        <taxon>Metazoa</taxon>
        <taxon>Chordata</taxon>
        <taxon>Craniata</taxon>
        <taxon>Vertebrata</taxon>
        <taxon>Euteleostomi</taxon>
        <taxon>Archelosauria</taxon>
        <taxon>Archosauria</taxon>
        <taxon>Dinosauria</taxon>
        <taxon>Saurischia</taxon>
        <taxon>Theropoda</taxon>
        <taxon>Coelurosauria</taxon>
        <taxon>Aves</taxon>
        <taxon>Neognathae</taxon>
        <taxon>Galloanserae</taxon>
        <taxon>Galliformes</taxon>
        <taxon>Phasianidae</taxon>
        <taxon>Phasianinae</taxon>
        <taxon>Chrysolophus</taxon>
    </lineage>
</organism>
<dbReference type="PROSITE" id="PS51905">
    <property type="entry name" value="ZF_UBZ1"/>
    <property type="match status" value="1"/>
</dbReference>